<dbReference type="GO" id="GO:0016787">
    <property type="term" value="F:hydrolase activity"/>
    <property type="evidence" value="ECO:0007669"/>
    <property type="project" value="UniProtKB-KW"/>
</dbReference>
<dbReference type="Pfam" id="PF13328">
    <property type="entry name" value="HD_4"/>
    <property type="match status" value="1"/>
</dbReference>
<accession>A0ABT9MGP4</accession>
<gene>
    <name evidence="1" type="ORF">QO006_003208</name>
</gene>
<keyword evidence="2" id="KW-1185">Reference proteome</keyword>
<comment type="caution">
    <text evidence="1">The sequence shown here is derived from an EMBL/GenBank/DDBJ whole genome shotgun (WGS) entry which is preliminary data.</text>
</comment>
<evidence type="ECO:0000313" key="2">
    <source>
        <dbReference type="Proteomes" id="UP001232163"/>
    </source>
</evidence>
<dbReference type="EMBL" id="JAURUR010000014">
    <property type="protein sequence ID" value="MDP9765753.1"/>
    <property type="molecule type" value="Genomic_DNA"/>
</dbReference>
<dbReference type="RefSeq" id="WP_307468161.1">
    <property type="nucleotide sequence ID" value="NZ_JAURUR010000014.1"/>
</dbReference>
<dbReference type="PANTHER" id="PTHR46246">
    <property type="entry name" value="GUANOSINE-3',5'-BIS(DIPHOSPHATE) 3'-PYROPHOSPHOHYDROLASE MESH1"/>
    <property type="match status" value="1"/>
</dbReference>
<dbReference type="PANTHER" id="PTHR46246:SF1">
    <property type="entry name" value="GUANOSINE-3',5'-BIS(DIPHOSPHATE) 3'-PYROPHOSPHOHYDROLASE MESH1"/>
    <property type="match status" value="1"/>
</dbReference>
<name>A0ABT9MGP4_9DEIO</name>
<dbReference type="SUPFAM" id="SSF109604">
    <property type="entry name" value="HD-domain/PDEase-like"/>
    <property type="match status" value="1"/>
</dbReference>
<dbReference type="InterPro" id="IPR052194">
    <property type="entry name" value="MESH1"/>
</dbReference>
<reference evidence="1 2" key="1">
    <citation type="submission" date="2023-07" db="EMBL/GenBank/DDBJ databases">
        <title>Genomic Encyclopedia of Type Strains, Phase IV (KMG-IV): sequencing the most valuable type-strain genomes for metagenomic binning, comparative biology and taxonomic classification.</title>
        <authorList>
            <person name="Goeker M."/>
        </authorList>
    </citation>
    <scope>NUCLEOTIDE SEQUENCE [LARGE SCALE GENOMIC DNA]</scope>
    <source>
        <strain evidence="1 2">NIO-1023</strain>
    </source>
</reference>
<dbReference type="Proteomes" id="UP001232163">
    <property type="component" value="Unassembled WGS sequence"/>
</dbReference>
<protein>
    <submittedName>
        <fullName evidence="1">(P)ppGpp synthase/HD superfamily hydrolase</fullName>
    </submittedName>
</protein>
<organism evidence="1 2">
    <name type="scientific">Deinococcus enclensis</name>
    <dbReference type="NCBI Taxonomy" id="1049582"/>
    <lineage>
        <taxon>Bacteria</taxon>
        <taxon>Thermotogati</taxon>
        <taxon>Deinococcota</taxon>
        <taxon>Deinococci</taxon>
        <taxon>Deinococcales</taxon>
        <taxon>Deinococcaceae</taxon>
        <taxon>Deinococcus</taxon>
    </lineage>
</organism>
<keyword evidence="1" id="KW-0378">Hydrolase</keyword>
<sequence length="226" mass="24597">MTLPLLTDRFPDALNLAHAWHATQRRKGGEVPYISHLLGVASVALEFGADEGEAIAALLHDALEDGPEYTGRNASDLRLEIVRRFGERVAQLVDGATDDAPDAGQAKAPWQDRKAAYLRHLRAADTSMLLVSASDKLHNARTILTEVLTHPESQRAAFFERFSQGQAGTVQYYRLLTDAFMAAPAGQARPGLRALFRELERTVSAIEHACGLTADEARTGGPLQAE</sequence>
<evidence type="ECO:0000313" key="1">
    <source>
        <dbReference type="EMBL" id="MDP9765753.1"/>
    </source>
</evidence>
<dbReference type="Gene3D" id="1.10.3210.10">
    <property type="entry name" value="Hypothetical protein af1432"/>
    <property type="match status" value="1"/>
</dbReference>
<proteinExistence type="predicted"/>